<dbReference type="EMBL" id="CP038802">
    <property type="protein sequence ID" value="UTY29538.1"/>
    <property type="molecule type" value="Genomic_DNA"/>
</dbReference>
<dbReference type="GO" id="GO:0071555">
    <property type="term" value="P:cell wall organization"/>
    <property type="evidence" value="ECO:0007669"/>
    <property type="project" value="TreeGrafter"/>
</dbReference>
<accession>A0AAE9SJC5</accession>
<dbReference type="InterPro" id="IPR000715">
    <property type="entry name" value="Glycosyl_transferase_4"/>
</dbReference>
<comment type="subcellular location">
    <subcellularLocation>
        <location evidence="1">Cell membrane</location>
        <topology evidence="1">Multi-pass membrane protein</topology>
    </subcellularLocation>
</comment>
<keyword evidence="3 10" id="KW-0808">Transferase</keyword>
<feature type="transmembrane region" description="Helical" evidence="8">
    <location>
        <begin position="326"/>
        <end position="346"/>
    </location>
</feature>
<dbReference type="AlphaFoldDB" id="A0AAE9SJC5"/>
<evidence type="ECO:0000256" key="4">
    <source>
        <dbReference type="ARBA" id="ARBA00022692"/>
    </source>
</evidence>
<feature type="transmembrane region" description="Helical" evidence="8">
    <location>
        <begin position="299"/>
        <end position="320"/>
    </location>
</feature>
<keyword evidence="6 8" id="KW-0472">Membrane</keyword>
<evidence type="ECO:0000256" key="8">
    <source>
        <dbReference type="SAM" id="Phobius"/>
    </source>
</evidence>
<feature type="transmembrane region" description="Helical" evidence="8">
    <location>
        <begin position="144"/>
        <end position="162"/>
    </location>
</feature>
<keyword evidence="5 8" id="KW-1133">Transmembrane helix</keyword>
<evidence type="ECO:0000256" key="5">
    <source>
        <dbReference type="ARBA" id="ARBA00022989"/>
    </source>
</evidence>
<feature type="binding site" evidence="7">
    <location>
        <position position="223"/>
    </location>
    <ligand>
        <name>Mg(2+)</name>
        <dbReference type="ChEBI" id="CHEBI:18420"/>
    </ligand>
</feature>
<dbReference type="PANTHER" id="PTHR22926:SF3">
    <property type="entry name" value="UNDECAPRENYL-PHOSPHATE ALPHA-N-ACETYLGLUCOSAMINYL 1-PHOSPHATE TRANSFERASE"/>
    <property type="match status" value="1"/>
</dbReference>
<dbReference type="Pfam" id="PF00953">
    <property type="entry name" value="Glycos_transf_4"/>
    <property type="match status" value="1"/>
</dbReference>
<gene>
    <name evidence="10" type="ORF">E4N74_10610</name>
    <name evidence="9" type="ORF">E4N76_11620</name>
</gene>
<feature type="transmembrane region" description="Helical" evidence="8">
    <location>
        <begin position="47"/>
        <end position="69"/>
    </location>
</feature>
<feature type="binding site" evidence="7">
    <location>
        <position position="160"/>
    </location>
    <ligand>
        <name>Mg(2+)</name>
        <dbReference type="ChEBI" id="CHEBI:18420"/>
    </ligand>
</feature>
<dbReference type="GO" id="GO:0044038">
    <property type="term" value="P:cell wall macromolecule biosynthetic process"/>
    <property type="evidence" value="ECO:0007669"/>
    <property type="project" value="TreeGrafter"/>
</dbReference>
<feature type="transmembrane region" description="Helical" evidence="8">
    <location>
        <begin position="249"/>
        <end position="269"/>
    </location>
</feature>
<evidence type="ECO:0000256" key="1">
    <source>
        <dbReference type="ARBA" id="ARBA00004651"/>
    </source>
</evidence>
<feature type="transmembrane region" description="Helical" evidence="8">
    <location>
        <begin position="81"/>
        <end position="98"/>
    </location>
</feature>
<dbReference type="RefSeq" id="WP_338113396.1">
    <property type="nucleotide sequence ID" value="NZ_CP038802.1"/>
</dbReference>
<name>A0AAE9SJC5_9SPIR</name>
<feature type="transmembrane region" description="Helical" evidence="8">
    <location>
        <begin position="193"/>
        <end position="212"/>
    </location>
</feature>
<dbReference type="GO" id="GO:0005886">
    <property type="term" value="C:plasma membrane"/>
    <property type="evidence" value="ECO:0007669"/>
    <property type="project" value="UniProtKB-SubCell"/>
</dbReference>
<evidence type="ECO:0000313" key="10">
    <source>
        <dbReference type="EMBL" id="UTY34950.1"/>
    </source>
</evidence>
<sequence>MSIIQFVFYIIILPCMSSAFFVYILIRFSKKHNLYDKTGGRKIHSGNIPRIGGVGFGLAYLISSIILHFRFPDLRLMHSNFFYIALGSMIIFIMGLWDDIKNWRAIFKLLVQSCAAVIVLYGGYTFKKISFGPIGFFWYMGPETYLITFLWIIGITNAINLVDGIDGQAGCLGASVLLTYAAIYYAIGISYMIIFRILILAFAIIGFLFFNLSRPKAKIFMGDCGSQILGFVLAILPLIPSPIGYESAGLQFAAVILMLPIFDTFAAIWRRVRDKRPIGEGDKFHLHHKLMLIGFSPRGALYIFMIFQLIIDLFAGMAIVLQGVEALIILIGLILVGLLFFTLIHYEKEKILNKKLR</sequence>
<comment type="cofactor">
    <cofactor evidence="7">
        <name>Mg(2+)</name>
        <dbReference type="ChEBI" id="CHEBI:18420"/>
    </cofactor>
</comment>
<dbReference type="CDD" id="cd06853">
    <property type="entry name" value="GT_WecA_like"/>
    <property type="match status" value="1"/>
</dbReference>
<keyword evidence="12" id="KW-1185">Reference proteome</keyword>
<feature type="transmembrane region" description="Helical" evidence="8">
    <location>
        <begin position="105"/>
        <end position="124"/>
    </location>
</feature>
<proteinExistence type="predicted"/>
<feature type="transmembrane region" description="Helical" evidence="8">
    <location>
        <begin position="6"/>
        <end position="26"/>
    </location>
</feature>
<dbReference type="Proteomes" id="UP001058682">
    <property type="component" value="Chromosome"/>
</dbReference>
<organism evidence="10 11">
    <name type="scientific">Treponema putidum</name>
    <dbReference type="NCBI Taxonomy" id="221027"/>
    <lineage>
        <taxon>Bacteria</taxon>
        <taxon>Pseudomonadati</taxon>
        <taxon>Spirochaetota</taxon>
        <taxon>Spirochaetia</taxon>
        <taxon>Spirochaetales</taxon>
        <taxon>Treponemataceae</taxon>
        <taxon>Treponema</taxon>
    </lineage>
</organism>
<feature type="transmembrane region" description="Helical" evidence="8">
    <location>
        <begin position="169"/>
        <end position="187"/>
    </location>
</feature>
<evidence type="ECO:0000313" key="12">
    <source>
        <dbReference type="Proteomes" id="UP001059401"/>
    </source>
</evidence>
<evidence type="ECO:0000313" key="11">
    <source>
        <dbReference type="Proteomes" id="UP001058682"/>
    </source>
</evidence>
<protein>
    <submittedName>
        <fullName evidence="10">Undecaprenyl/decaprenyl-phosphate alpha-N-acetylglucosaminyl 1-phosphate transferase</fullName>
    </submittedName>
</protein>
<evidence type="ECO:0000256" key="7">
    <source>
        <dbReference type="PIRSR" id="PIRSR600715-1"/>
    </source>
</evidence>
<evidence type="ECO:0000313" key="9">
    <source>
        <dbReference type="EMBL" id="UTY29538.1"/>
    </source>
</evidence>
<evidence type="ECO:0000256" key="2">
    <source>
        <dbReference type="ARBA" id="ARBA00022475"/>
    </source>
</evidence>
<dbReference type="Proteomes" id="UP001059401">
    <property type="component" value="Chromosome"/>
</dbReference>
<dbReference type="GO" id="GO:0009103">
    <property type="term" value="P:lipopolysaccharide biosynthetic process"/>
    <property type="evidence" value="ECO:0007669"/>
    <property type="project" value="TreeGrafter"/>
</dbReference>
<feature type="transmembrane region" description="Helical" evidence="8">
    <location>
        <begin position="224"/>
        <end position="243"/>
    </location>
</feature>
<dbReference type="GO" id="GO:0016780">
    <property type="term" value="F:phosphotransferase activity, for other substituted phosphate groups"/>
    <property type="evidence" value="ECO:0007669"/>
    <property type="project" value="InterPro"/>
</dbReference>
<evidence type="ECO:0000256" key="6">
    <source>
        <dbReference type="ARBA" id="ARBA00023136"/>
    </source>
</evidence>
<reference evidence="10" key="1">
    <citation type="submission" date="2019-04" db="EMBL/GenBank/DDBJ databases">
        <title>Whole genome sequencing of oral phylogroup 2 treponemes.</title>
        <authorList>
            <person name="Chan Y."/>
            <person name="Zeng H.H."/>
            <person name="Yu X.L."/>
            <person name="Leung W.K."/>
            <person name="Watt R.M."/>
        </authorList>
    </citation>
    <scope>NUCLEOTIDE SEQUENCE</scope>
    <source>
        <strain evidence="10">OMZ 835</strain>
        <strain evidence="9">OMZ 847</strain>
    </source>
</reference>
<keyword evidence="7" id="KW-0479">Metal-binding</keyword>
<dbReference type="PANTHER" id="PTHR22926">
    <property type="entry name" value="PHOSPHO-N-ACETYLMURAMOYL-PENTAPEPTIDE-TRANSFERASE"/>
    <property type="match status" value="1"/>
</dbReference>
<evidence type="ECO:0000256" key="3">
    <source>
        <dbReference type="ARBA" id="ARBA00022679"/>
    </source>
</evidence>
<keyword evidence="2" id="KW-1003">Cell membrane</keyword>
<keyword evidence="7" id="KW-0460">Magnesium</keyword>
<dbReference type="EMBL" id="CP038804">
    <property type="protein sequence ID" value="UTY34950.1"/>
    <property type="molecule type" value="Genomic_DNA"/>
</dbReference>
<keyword evidence="4 8" id="KW-0812">Transmembrane</keyword>
<dbReference type="GO" id="GO:0046872">
    <property type="term" value="F:metal ion binding"/>
    <property type="evidence" value="ECO:0007669"/>
    <property type="project" value="UniProtKB-KW"/>
</dbReference>